<gene>
    <name evidence="7" type="ORF">AMTR_s00141p00056360</name>
</gene>
<keyword evidence="3 6" id="KW-0812">Transmembrane</keyword>
<feature type="transmembrane region" description="Helical" evidence="6">
    <location>
        <begin position="258"/>
        <end position="278"/>
    </location>
</feature>
<feature type="transmembrane region" description="Helical" evidence="6">
    <location>
        <begin position="361"/>
        <end position="379"/>
    </location>
</feature>
<evidence type="ECO:0000313" key="8">
    <source>
        <dbReference type="Proteomes" id="UP000017836"/>
    </source>
</evidence>
<dbReference type="GO" id="GO:0005886">
    <property type="term" value="C:plasma membrane"/>
    <property type="evidence" value="ECO:0000318"/>
    <property type="project" value="GO_Central"/>
</dbReference>
<feature type="transmembrane region" description="Helical" evidence="6">
    <location>
        <begin position="290"/>
        <end position="308"/>
    </location>
</feature>
<dbReference type="HOGENOM" id="CLU_023982_0_2_1"/>
<evidence type="ECO:0000256" key="1">
    <source>
        <dbReference type="ARBA" id="ARBA00004141"/>
    </source>
</evidence>
<evidence type="ECO:0000256" key="2">
    <source>
        <dbReference type="ARBA" id="ARBA00022679"/>
    </source>
</evidence>
<evidence type="ECO:0000313" key="7">
    <source>
        <dbReference type="EMBL" id="ERN06998.1"/>
    </source>
</evidence>
<evidence type="ECO:0000256" key="5">
    <source>
        <dbReference type="ARBA" id="ARBA00023136"/>
    </source>
</evidence>
<dbReference type="GO" id="GO:0071555">
    <property type="term" value="P:cell wall organization"/>
    <property type="evidence" value="ECO:0000318"/>
    <property type="project" value="GO_Central"/>
</dbReference>
<dbReference type="EMBL" id="KI393843">
    <property type="protein sequence ID" value="ERN06998.1"/>
    <property type="molecule type" value="Genomic_DNA"/>
</dbReference>
<evidence type="ECO:0000256" key="3">
    <source>
        <dbReference type="ARBA" id="ARBA00022692"/>
    </source>
</evidence>
<dbReference type="Pfam" id="PF00953">
    <property type="entry name" value="Glycos_transf_4"/>
    <property type="match status" value="1"/>
</dbReference>
<feature type="transmembrane region" description="Helical" evidence="6">
    <location>
        <begin position="328"/>
        <end position="349"/>
    </location>
</feature>
<dbReference type="STRING" id="13333.W1PG98"/>
<feature type="transmembrane region" description="Helical" evidence="6">
    <location>
        <begin position="152"/>
        <end position="177"/>
    </location>
</feature>
<evidence type="ECO:0000256" key="4">
    <source>
        <dbReference type="ARBA" id="ARBA00022989"/>
    </source>
</evidence>
<dbReference type="AlphaFoldDB" id="W1PG98"/>
<feature type="transmembrane region" description="Helical" evidence="6">
    <location>
        <begin position="183"/>
        <end position="208"/>
    </location>
</feature>
<proteinExistence type="predicted"/>
<sequence>MYLSPSLRVMRSATLQPLCRFACLPPSKFILNNKQSISKRLSFLGYERQRHRCVVGHKWIQVSAMGEDSFEMDCFDNWDDNEGTSLGNSYLWSSSEGEEESDTELLINPSGDVDLPRKRVRWLGPDSALTTTAHRVATLQSGGGKNRCGTGVLINIGLLVSLLLFLLVVDSCAWRIIRIPLEPFLLTYPFCISAVLATCLGFVCVPLLRSFKIHQILRKEGQAMHFIKKGTPTVGGLFFISVGVIVTRTVAGFSSVEVFGATTATLAFAAIGLLDDLLIHCKGQNYRLRAGLKLVLQVAVGAGFSFWFDSTNILSPYGMKMLVPLPPPLGLIYLGKTYLIFSVFCFVAMSNGVSLTDGLDGLAGGAAAFAFVALSVAILPLCSDLSIFGASMAGACMGFLMHNRHKASCFMGDTGSLALGGGLAAMAACTGMFFPLFISSGIFVIEVSSVMAQKCCADQTG</sequence>
<accession>W1PG98</accession>
<dbReference type="PANTHER" id="PTHR22926:SF5">
    <property type="entry name" value="PHOSPHO-N-ACETYLMURAMOYL-PENTAPEPTIDE-TRANSFERASE HOMOLOG"/>
    <property type="match status" value="1"/>
</dbReference>
<comment type="subcellular location">
    <subcellularLocation>
        <location evidence="1">Membrane</location>
        <topology evidence="1">Multi-pass membrane protein</topology>
    </subcellularLocation>
</comment>
<evidence type="ECO:0000256" key="6">
    <source>
        <dbReference type="SAM" id="Phobius"/>
    </source>
</evidence>
<organism evidence="7 8">
    <name type="scientific">Amborella trichopoda</name>
    <dbReference type="NCBI Taxonomy" id="13333"/>
    <lineage>
        <taxon>Eukaryota</taxon>
        <taxon>Viridiplantae</taxon>
        <taxon>Streptophyta</taxon>
        <taxon>Embryophyta</taxon>
        <taxon>Tracheophyta</taxon>
        <taxon>Spermatophyta</taxon>
        <taxon>Magnoliopsida</taxon>
        <taxon>Amborellales</taxon>
        <taxon>Amborellaceae</taxon>
        <taxon>Amborella</taxon>
    </lineage>
</organism>
<keyword evidence="8" id="KW-1185">Reference proteome</keyword>
<keyword evidence="4 6" id="KW-1133">Transmembrane helix</keyword>
<dbReference type="GO" id="GO:0044038">
    <property type="term" value="P:cell wall macromolecule biosynthetic process"/>
    <property type="evidence" value="ECO:0000318"/>
    <property type="project" value="GO_Central"/>
</dbReference>
<protein>
    <recommendedName>
        <fullName evidence="9">Phospho-N-acetylmuramoyl-pentapeptide-transferase</fullName>
    </recommendedName>
</protein>
<keyword evidence="5 6" id="KW-0472">Membrane</keyword>
<feature type="transmembrane region" description="Helical" evidence="6">
    <location>
        <begin position="423"/>
        <end position="445"/>
    </location>
</feature>
<name>W1PG98_AMBTC</name>
<feature type="transmembrane region" description="Helical" evidence="6">
    <location>
        <begin position="229"/>
        <end position="246"/>
    </location>
</feature>
<dbReference type="PANTHER" id="PTHR22926">
    <property type="entry name" value="PHOSPHO-N-ACETYLMURAMOYL-PENTAPEPTIDE-TRANSFERASE"/>
    <property type="match status" value="1"/>
</dbReference>
<keyword evidence="2" id="KW-0808">Transferase</keyword>
<dbReference type="Proteomes" id="UP000017836">
    <property type="component" value="Unassembled WGS sequence"/>
</dbReference>
<dbReference type="GO" id="GO:0016780">
    <property type="term" value="F:phosphotransferase activity, for other substituted phosphate groups"/>
    <property type="evidence" value="ECO:0000318"/>
    <property type="project" value="GO_Central"/>
</dbReference>
<reference evidence="8" key="1">
    <citation type="journal article" date="2013" name="Science">
        <title>The Amborella genome and the evolution of flowering plants.</title>
        <authorList>
            <consortium name="Amborella Genome Project"/>
        </authorList>
    </citation>
    <scope>NUCLEOTIDE SEQUENCE [LARGE SCALE GENOMIC DNA]</scope>
</reference>
<dbReference type="eggNOG" id="ENOG502QPYQ">
    <property type="taxonomic scope" value="Eukaryota"/>
</dbReference>
<dbReference type="OMA" id="CFAFWLE"/>
<dbReference type="InterPro" id="IPR000715">
    <property type="entry name" value="Glycosyl_transferase_4"/>
</dbReference>
<evidence type="ECO:0008006" key="9">
    <source>
        <dbReference type="Google" id="ProtNLM"/>
    </source>
</evidence>
<dbReference type="Gramene" id="ERN06998">
    <property type="protein sequence ID" value="ERN06998"/>
    <property type="gene ID" value="AMTR_s00141p00056360"/>
</dbReference>